<name>A0A8T9CI53_9HELO</name>
<protein>
    <recommendedName>
        <fullName evidence="3">Protein kinase domain-containing protein</fullName>
    </recommendedName>
</protein>
<dbReference type="InterPro" id="IPR011009">
    <property type="entry name" value="Kinase-like_dom_sf"/>
</dbReference>
<sequence length="256" mass="28695">MNTPNKLQIPQVMDPYPQHPLKKVKAFNFGSLLGPMSSNNGPHRLRKLLRIQFSDPQEDYKNIREMTSNQGTLVCHRRNHLSLAVIRESHSPSPLAMLESFAHVHHSNVADILDVYFYSGQLLIIGEHLDISLLNLNFKPIPPEEWEIATIIAEIIKGMSYLLDTGFGSVLDLHYEPKSDDLVANTHSMSFLNEILGFMMSQGISQATGWSKEALDFSSLSGSESLTPFLNHVFLTKAVSSSKLAPRIHLASQMLF</sequence>
<dbReference type="Proteomes" id="UP000469558">
    <property type="component" value="Unassembled WGS sequence"/>
</dbReference>
<reference evidence="1 2" key="1">
    <citation type="submission" date="2018-05" db="EMBL/GenBank/DDBJ databases">
        <title>Genome sequencing and assembly of the regulated plant pathogen Lachnellula willkommii and related sister species for the development of diagnostic species identification markers.</title>
        <authorList>
            <person name="Giroux E."/>
            <person name="Bilodeau G."/>
        </authorList>
    </citation>
    <scope>NUCLEOTIDE SEQUENCE [LARGE SCALE GENOMIC DNA]</scope>
    <source>
        <strain evidence="1 2">CBS 268.59</strain>
    </source>
</reference>
<evidence type="ECO:0000313" key="2">
    <source>
        <dbReference type="Proteomes" id="UP000469558"/>
    </source>
</evidence>
<keyword evidence="2" id="KW-1185">Reference proteome</keyword>
<comment type="caution">
    <text evidence="1">The sequence shown here is derived from an EMBL/GenBank/DDBJ whole genome shotgun (WGS) entry which is preliminary data.</text>
</comment>
<proteinExistence type="predicted"/>
<dbReference type="OrthoDB" id="4062651at2759"/>
<accession>A0A8T9CI53</accession>
<evidence type="ECO:0008006" key="3">
    <source>
        <dbReference type="Google" id="ProtNLM"/>
    </source>
</evidence>
<evidence type="ECO:0000313" key="1">
    <source>
        <dbReference type="EMBL" id="TVY85515.1"/>
    </source>
</evidence>
<organism evidence="1 2">
    <name type="scientific">Lachnellula suecica</name>
    <dbReference type="NCBI Taxonomy" id="602035"/>
    <lineage>
        <taxon>Eukaryota</taxon>
        <taxon>Fungi</taxon>
        <taxon>Dikarya</taxon>
        <taxon>Ascomycota</taxon>
        <taxon>Pezizomycotina</taxon>
        <taxon>Leotiomycetes</taxon>
        <taxon>Helotiales</taxon>
        <taxon>Lachnaceae</taxon>
        <taxon>Lachnellula</taxon>
    </lineage>
</organism>
<gene>
    <name evidence="1" type="ORF">LSUE1_G004894</name>
</gene>
<dbReference type="AlphaFoldDB" id="A0A8T9CI53"/>
<dbReference type="EMBL" id="QGMK01000004">
    <property type="protein sequence ID" value="TVY85515.1"/>
    <property type="molecule type" value="Genomic_DNA"/>
</dbReference>
<dbReference type="SUPFAM" id="SSF56112">
    <property type="entry name" value="Protein kinase-like (PK-like)"/>
    <property type="match status" value="1"/>
</dbReference>